<keyword evidence="9" id="KW-1185">Reference proteome</keyword>
<evidence type="ECO:0000313" key="8">
    <source>
        <dbReference type="EMBL" id="EPC04261.1"/>
    </source>
</evidence>
<keyword evidence="5" id="KW-0964">Secreted</keyword>
<dbReference type="Pfam" id="PF02465">
    <property type="entry name" value="FliD_N"/>
    <property type="match status" value="1"/>
</dbReference>
<protein>
    <recommendedName>
        <fullName evidence="5">Flagellar hook-associated protein 2</fullName>
        <shortName evidence="5">HAP2</shortName>
    </recommendedName>
    <alternativeName>
        <fullName evidence="5">Flagellar cap protein</fullName>
    </alternativeName>
</protein>
<gene>
    <name evidence="8" type="ORF">L861_02790</name>
</gene>
<reference evidence="8 9" key="1">
    <citation type="journal article" date="2013" name="Genome Announc.">
        <title>Draft genome sequence of the moderately halophilic gammaproteobacterium Halomonas anticariensis FP35.</title>
        <authorList>
            <person name="Tahrioui A."/>
            <person name="Quesada E."/>
            <person name="Llamas I."/>
        </authorList>
    </citation>
    <scope>NUCLEOTIDE SEQUENCE [LARGE SCALE GENOMIC DNA]</scope>
    <source>
        <strain evidence="9">DSM 16096 / CECT 5854 / LMG 22089 / FP35</strain>
    </source>
</reference>
<name>S2LHX8_LITA3</name>
<dbReference type="RefSeq" id="WP_016414995.1">
    <property type="nucleotide sequence ID" value="NZ_AUAB01000001.1"/>
</dbReference>
<accession>S2LHX8</accession>
<dbReference type="PATRIC" id="fig|1121939.11.peg.515"/>
<evidence type="ECO:0000313" key="9">
    <source>
        <dbReference type="Proteomes" id="UP000014463"/>
    </source>
</evidence>
<dbReference type="GO" id="GO:0009424">
    <property type="term" value="C:bacterial-type flagellum hook"/>
    <property type="evidence" value="ECO:0007669"/>
    <property type="project" value="UniProtKB-UniRule"/>
</dbReference>
<dbReference type="InterPro" id="IPR040026">
    <property type="entry name" value="FliD"/>
</dbReference>
<dbReference type="NCBIfam" id="NF005955">
    <property type="entry name" value="PRK08032.1"/>
    <property type="match status" value="1"/>
</dbReference>
<comment type="subunit">
    <text evidence="2 5">Homopentamer.</text>
</comment>
<sequence>MATISSLGIGSGLDLNGLLDELKSAERQKLVPITTQQKSYQAKISAFGKLESALSKFQTAASALNDASFFKSVASEVTGSSITAASTSDAPTGRYEINVTNLAKASSVATAGIADKTTDLGAGTVSFTFGDGSSLDVNITAGDSSLEAIRDAINAEEAGVSASIVNDGSGTPYRLAFASTETGTEAGITGVTFGGDLSGQLAIDAATEVVAEDAALTVNGISITSQSNRVEDAIQGVTLNIAEEGESTLTVERDTDSIKEAITSFVDGYNALRSTMKGLASFNSETGVAGQLLGDGTLRSVESRLRTSMSSAVEGGEFSMLSDLGISLQLDGTLEIDEDKLDDVIANDLTAVTEFFAGSSEEGGMAGQLDSTLESMLQDDGLLDNATSGLETSIESLGQRFSRMEQSIEATIARYRTQFSQLDSMVASMNQTSSYLTQQFDMMNAQLGRNN</sequence>
<evidence type="ECO:0000256" key="4">
    <source>
        <dbReference type="ARBA" id="ARBA00023143"/>
    </source>
</evidence>
<comment type="similarity">
    <text evidence="1 5">Belongs to the FliD family.</text>
</comment>
<dbReference type="EMBL" id="ASTJ01000011">
    <property type="protein sequence ID" value="EPC04261.1"/>
    <property type="molecule type" value="Genomic_DNA"/>
</dbReference>
<dbReference type="STRING" id="1121939.L861_02790"/>
<proteinExistence type="inferred from homology"/>
<dbReference type="Proteomes" id="UP000014463">
    <property type="component" value="Unassembled WGS sequence"/>
</dbReference>
<feature type="domain" description="Flagellar hook-associated protein 2 C-terminal" evidence="7">
    <location>
        <begin position="211"/>
        <end position="431"/>
    </location>
</feature>
<comment type="function">
    <text evidence="5">Required for morphogenesis and for the elongation of the flagellar filament by facilitating polymerization of the flagellin monomers at the tip of growing filament. Forms a capping structure, which prevents flagellin subunits (transported through the central channel of the flagellum) from leaking out without polymerization at the distal end.</text>
</comment>
<feature type="domain" description="Flagellar hook-associated protein 2 N-terminal" evidence="6">
    <location>
        <begin position="11"/>
        <end position="105"/>
    </location>
</feature>
<keyword evidence="4 5" id="KW-0975">Bacterial flagellum</keyword>
<dbReference type="Pfam" id="PF07196">
    <property type="entry name" value="Flagellin_IN"/>
    <property type="match status" value="1"/>
</dbReference>
<evidence type="ECO:0000256" key="1">
    <source>
        <dbReference type="ARBA" id="ARBA00009764"/>
    </source>
</evidence>
<dbReference type="GO" id="GO:0009421">
    <property type="term" value="C:bacterial-type flagellum filament cap"/>
    <property type="evidence" value="ECO:0007669"/>
    <property type="project" value="InterPro"/>
</dbReference>
<comment type="caution">
    <text evidence="8">The sequence shown here is derived from an EMBL/GenBank/DDBJ whole genome shotgun (WGS) entry which is preliminary data.</text>
</comment>
<evidence type="ECO:0000259" key="6">
    <source>
        <dbReference type="Pfam" id="PF02465"/>
    </source>
</evidence>
<dbReference type="InterPro" id="IPR010809">
    <property type="entry name" value="FliD_C"/>
</dbReference>
<organism evidence="8 9">
    <name type="scientific">Litchfieldella anticariensis (strain DSM 16096 / CECT 5854 / CIP 108499 / LMG 22089 / FP35)</name>
    <name type="common">Halomonas anticariensis</name>
    <dbReference type="NCBI Taxonomy" id="1121939"/>
    <lineage>
        <taxon>Bacteria</taxon>
        <taxon>Pseudomonadati</taxon>
        <taxon>Pseudomonadota</taxon>
        <taxon>Gammaproteobacteria</taxon>
        <taxon>Oceanospirillales</taxon>
        <taxon>Halomonadaceae</taxon>
        <taxon>Litchfieldella</taxon>
    </lineage>
</organism>
<evidence type="ECO:0000256" key="5">
    <source>
        <dbReference type="RuleBase" id="RU362066"/>
    </source>
</evidence>
<dbReference type="Pfam" id="PF07195">
    <property type="entry name" value="FliD_C"/>
    <property type="match status" value="1"/>
</dbReference>
<dbReference type="GO" id="GO:0071973">
    <property type="term" value="P:bacterial-type flagellum-dependent cell motility"/>
    <property type="evidence" value="ECO:0007669"/>
    <property type="project" value="TreeGrafter"/>
</dbReference>
<dbReference type="InterPro" id="IPR010810">
    <property type="entry name" value="Flagellin_hook_IN_motif"/>
</dbReference>
<dbReference type="eggNOG" id="COG1345">
    <property type="taxonomic scope" value="Bacteria"/>
</dbReference>
<dbReference type="GO" id="GO:0007155">
    <property type="term" value="P:cell adhesion"/>
    <property type="evidence" value="ECO:0007669"/>
    <property type="project" value="InterPro"/>
</dbReference>
<dbReference type="OrthoDB" id="5980200at2"/>
<evidence type="ECO:0000259" key="7">
    <source>
        <dbReference type="Pfam" id="PF07195"/>
    </source>
</evidence>
<dbReference type="AlphaFoldDB" id="S2LHX8"/>
<dbReference type="GO" id="GO:0005576">
    <property type="term" value="C:extracellular region"/>
    <property type="evidence" value="ECO:0007669"/>
    <property type="project" value="UniProtKB-SubCell"/>
</dbReference>
<evidence type="ECO:0000256" key="2">
    <source>
        <dbReference type="ARBA" id="ARBA00011255"/>
    </source>
</evidence>
<dbReference type="PANTHER" id="PTHR30288:SF0">
    <property type="entry name" value="FLAGELLAR HOOK-ASSOCIATED PROTEIN 2"/>
    <property type="match status" value="1"/>
</dbReference>
<dbReference type="PANTHER" id="PTHR30288">
    <property type="entry name" value="FLAGELLAR CAP/ASSEMBLY PROTEIN FLID"/>
    <property type="match status" value="1"/>
</dbReference>
<dbReference type="InterPro" id="IPR003481">
    <property type="entry name" value="FliD_N"/>
</dbReference>
<keyword evidence="3" id="KW-0175">Coiled coil</keyword>
<evidence type="ECO:0000256" key="3">
    <source>
        <dbReference type="ARBA" id="ARBA00023054"/>
    </source>
</evidence>
<comment type="subcellular location">
    <subcellularLocation>
        <location evidence="5">Secreted</location>
    </subcellularLocation>
    <subcellularLocation>
        <location evidence="5">Bacterial flagellum</location>
    </subcellularLocation>
</comment>